<name>A0ABP0L014_9DINO</name>
<gene>
    <name evidence="1" type="ORF">CCMP2556_LOCUS18698</name>
</gene>
<dbReference type="EMBL" id="CAXAMN010010713">
    <property type="protein sequence ID" value="CAK9032472.1"/>
    <property type="molecule type" value="Genomic_DNA"/>
</dbReference>
<reference evidence="1 2" key="1">
    <citation type="submission" date="2024-02" db="EMBL/GenBank/DDBJ databases">
        <authorList>
            <person name="Chen Y."/>
            <person name="Shah S."/>
            <person name="Dougan E. K."/>
            <person name="Thang M."/>
            <person name="Chan C."/>
        </authorList>
    </citation>
    <scope>NUCLEOTIDE SEQUENCE [LARGE SCALE GENOMIC DNA]</scope>
</reference>
<organism evidence="1 2">
    <name type="scientific">Durusdinium trenchii</name>
    <dbReference type="NCBI Taxonomy" id="1381693"/>
    <lineage>
        <taxon>Eukaryota</taxon>
        <taxon>Sar</taxon>
        <taxon>Alveolata</taxon>
        <taxon>Dinophyceae</taxon>
        <taxon>Suessiales</taxon>
        <taxon>Symbiodiniaceae</taxon>
        <taxon>Durusdinium</taxon>
    </lineage>
</organism>
<dbReference type="Proteomes" id="UP001642484">
    <property type="component" value="Unassembled WGS sequence"/>
</dbReference>
<comment type="caution">
    <text evidence="1">The sequence shown here is derived from an EMBL/GenBank/DDBJ whole genome shotgun (WGS) entry which is preliminary data.</text>
</comment>
<evidence type="ECO:0000313" key="1">
    <source>
        <dbReference type="EMBL" id="CAK9032472.1"/>
    </source>
</evidence>
<evidence type="ECO:0000313" key="2">
    <source>
        <dbReference type="Proteomes" id="UP001642484"/>
    </source>
</evidence>
<protein>
    <submittedName>
        <fullName evidence="1">Uncharacterized protein</fullName>
    </submittedName>
</protein>
<sequence>MFIVKDDADCWMGAVNYDLCCRNHYGSPHCWGDSAFTFERCCTLRLGKGSHEFFSEARKFLLASWPQQLLMLGSLLLGLKSSAPSKKVPRLIPAVPQLRLLATLWIAAFHVWNLLEPLYPGSDDVKLLESLAVVHTDVFFIVSSYLIAKRPKGFLLDQPPLSQDSHVVIYTDGTCAPPCRALMCSGNCFDLHDVDCETNA</sequence>
<accession>A0ABP0L014</accession>
<proteinExistence type="predicted"/>
<keyword evidence="2" id="KW-1185">Reference proteome</keyword>